<dbReference type="AlphaFoldDB" id="A0A9J6DBI8"/>
<dbReference type="InterPro" id="IPR000477">
    <property type="entry name" value="RT_dom"/>
</dbReference>
<reference evidence="2" key="2">
    <citation type="submission" date="2021-09" db="EMBL/GenBank/DDBJ databases">
        <authorList>
            <person name="Jia N."/>
            <person name="Wang J."/>
            <person name="Shi W."/>
            <person name="Du L."/>
            <person name="Sun Y."/>
            <person name="Zhan W."/>
            <person name="Jiang J."/>
            <person name="Wang Q."/>
            <person name="Zhang B."/>
            <person name="Ji P."/>
            <person name="Sakyi L.B."/>
            <person name="Cui X."/>
            <person name="Yuan T."/>
            <person name="Jiang B."/>
            <person name="Yang W."/>
            <person name="Lam T.T.-Y."/>
            <person name="Chang Q."/>
            <person name="Ding S."/>
            <person name="Wang X."/>
            <person name="Zhu J."/>
            <person name="Ruan X."/>
            <person name="Zhao L."/>
            <person name="Wei J."/>
            <person name="Que T."/>
            <person name="Du C."/>
            <person name="Cheng J."/>
            <person name="Dai P."/>
            <person name="Han X."/>
            <person name="Huang E."/>
            <person name="Gao Y."/>
            <person name="Liu J."/>
            <person name="Shao H."/>
            <person name="Ye R."/>
            <person name="Li L."/>
            <person name="Wei W."/>
            <person name="Wang X."/>
            <person name="Wang C."/>
            <person name="Huo Q."/>
            <person name="Li W."/>
            <person name="Guo W."/>
            <person name="Chen H."/>
            <person name="Chen S."/>
            <person name="Zhou L."/>
            <person name="Zhou L."/>
            <person name="Ni X."/>
            <person name="Tian J."/>
            <person name="Zhou Y."/>
            <person name="Sheng Y."/>
            <person name="Liu T."/>
            <person name="Pan Y."/>
            <person name="Xia L."/>
            <person name="Li J."/>
            <person name="Zhao F."/>
            <person name="Cao W."/>
        </authorList>
    </citation>
    <scope>NUCLEOTIDE SEQUENCE</scope>
    <source>
        <strain evidence="2">Rmic-2018</strain>
        <tissue evidence="2">Larvae</tissue>
    </source>
</reference>
<accession>A0A9J6DBI8</accession>
<comment type="caution">
    <text evidence="2">The sequence shown here is derived from an EMBL/GenBank/DDBJ whole genome shotgun (WGS) entry which is preliminary data.</text>
</comment>
<dbReference type="Pfam" id="PF00078">
    <property type="entry name" value="RVT_1"/>
    <property type="match status" value="1"/>
</dbReference>
<name>A0A9J6DBI8_RHIMP</name>
<evidence type="ECO:0000313" key="2">
    <source>
        <dbReference type="EMBL" id="KAH8019190.1"/>
    </source>
</evidence>
<feature type="domain" description="Reverse transcriptase" evidence="1">
    <location>
        <begin position="19"/>
        <end position="137"/>
    </location>
</feature>
<protein>
    <recommendedName>
        <fullName evidence="1">Reverse transcriptase domain-containing protein</fullName>
    </recommendedName>
</protein>
<dbReference type="OrthoDB" id="6781286at2759"/>
<gene>
    <name evidence="2" type="ORF">HPB51_017878</name>
</gene>
<proteinExistence type="predicted"/>
<reference evidence="2" key="1">
    <citation type="journal article" date="2020" name="Cell">
        <title>Large-Scale Comparative Analyses of Tick Genomes Elucidate Their Genetic Diversity and Vector Capacities.</title>
        <authorList>
            <consortium name="Tick Genome and Microbiome Consortium (TIGMIC)"/>
            <person name="Jia N."/>
            <person name="Wang J."/>
            <person name="Shi W."/>
            <person name="Du L."/>
            <person name="Sun Y."/>
            <person name="Zhan W."/>
            <person name="Jiang J.F."/>
            <person name="Wang Q."/>
            <person name="Zhang B."/>
            <person name="Ji P."/>
            <person name="Bell-Sakyi L."/>
            <person name="Cui X.M."/>
            <person name="Yuan T.T."/>
            <person name="Jiang B.G."/>
            <person name="Yang W.F."/>
            <person name="Lam T.T."/>
            <person name="Chang Q.C."/>
            <person name="Ding S.J."/>
            <person name="Wang X.J."/>
            <person name="Zhu J.G."/>
            <person name="Ruan X.D."/>
            <person name="Zhao L."/>
            <person name="Wei J.T."/>
            <person name="Ye R.Z."/>
            <person name="Que T.C."/>
            <person name="Du C.H."/>
            <person name="Zhou Y.H."/>
            <person name="Cheng J.X."/>
            <person name="Dai P.F."/>
            <person name="Guo W.B."/>
            <person name="Han X.H."/>
            <person name="Huang E.J."/>
            <person name="Li L.F."/>
            <person name="Wei W."/>
            <person name="Gao Y.C."/>
            <person name="Liu J.Z."/>
            <person name="Shao H.Z."/>
            <person name="Wang X."/>
            <person name="Wang C.C."/>
            <person name="Yang T.C."/>
            <person name="Huo Q.B."/>
            <person name="Li W."/>
            <person name="Chen H.Y."/>
            <person name="Chen S.E."/>
            <person name="Zhou L.G."/>
            <person name="Ni X.B."/>
            <person name="Tian J.H."/>
            <person name="Sheng Y."/>
            <person name="Liu T."/>
            <person name="Pan Y.S."/>
            <person name="Xia L.Y."/>
            <person name="Li J."/>
            <person name="Zhao F."/>
            <person name="Cao W.C."/>
        </authorList>
    </citation>
    <scope>NUCLEOTIDE SEQUENCE</scope>
    <source>
        <strain evidence="2">Rmic-2018</strain>
    </source>
</reference>
<dbReference type="VEuPathDB" id="VectorBase:LOC119175562"/>
<evidence type="ECO:0000259" key="1">
    <source>
        <dbReference type="Pfam" id="PF00078"/>
    </source>
</evidence>
<dbReference type="Proteomes" id="UP000821866">
    <property type="component" value="Chromosome 8"/>
</dbReference>
<keyword evidence="3" id="KW-1185">Reference proteome</keyword>
<sequence length="150" mass="16339">MAYFSHVGHYIEWITVALDLFSPSQCGFRCSRATAEVVATLDEVLHNREAGYLILLNSNAVFHSLPHPTILNVVRDLRVAGLLFAYITAFLGGRTMCVCVDGVFSEPPPVNVGALQGSVLSPFLFKLALADTDDHVPRALPCDVRVALRA</sequence>
<evidence type="ECO:0000313" key="3">
    <source>
        <dbReference type="Proteomes" id="UP000821866"/>
    </source>
</evidence>
<dbReference type="EMBL" id="JABSTU010000010">
    <property type="protein sequence ID" value="KAH8019190.1"/>
    <property type="molecule type" value="Genomic_DNA"/>
</dbReference>
<organism evidence="2 3">
    <name type="scientific">Rhipicephalus microplus</name>
    <name type="common">Cattle tick</name>
    <name type="synonym">Boophilus microplus</name>
    <dbReference type="NCBI Taxonomy" id="6941"/>
    <lineage>
        <taxon>Eukaryota</taxon>
        <taxon>Metazoa</taxon>
        <taxon>Ecdysozoa</taxon>
        <taxon>Arthropoda</taxon>
        <taxon>Chelicerata</taxon>
        <taxon>Arachnida</taxon>
        <taxon>Acari</taxon>
        <taxon>Parasitiformes</taxon>
        <taxon>Ixodida</taxon>
        <taxon>Ixodoidea</taxon>
        <taxon>Ixodidae</taxon>
        <taxon>Rhipicephalinae</taxon>
        <taxon>Rhipicephalus</taxon>
        <taxon>Boophilus</taxon>
    </lineage>
</organism>